<evidence type="ECO:0000256" key="1">
    <source>
        <dbReference type="SAM" id="Phobius"/>
    </source>
</evidence>
<protein>
    <submittedName>
        <fullName evidence="2">Uncharacterized protein</fullName>
    </submittedName>
</protein>
<proteinExistence type="predicted"/>
<reference evidence="2 3" key="1">
    <citation type="submission" date="2020-07" db="EMBL/GenBank/DDBJ databases">
        <title>Huge and variable diversity of episymbiotic CPR bacteria and DPANN archaea in groundwater ecosystems.</title>
        <authorList>
            <person name="He C.Y."/>
            <person name="Keren R."/>
            <person name="Whittaker M."/>
            <person name="Farag I.F."/>
            <person name="Doudna J."/>
            <person name="Cate J.H.D."/>
            <person name="Banfield J.F."/>
        </authorList>
    </citation>
    <scope>NUCLEOTIDE SEQUENCE [LARGE SCALE GENOMIC DNA]</scope>
    <source>
        <strain evidence="2">NC_groundwater_70_Ag_B-0.1um_54_66</strain>
    </source>
</reference>
<gene>
    <name evidence="2" type="ORF">HYS17_01685</name>
</gene>
<feature type="transmembrane region" description="Helical" evidence="1">
    <location>
        <begin position="68"/>
        <end position="86"/>
    </location>
</feature>
<keyword evidence="1" id="KW-0812">Transmembrane</keyword>
<evidence type="ECO:0000313" key="2">
    <source>
        <dbReference type="EMBL" id="QQG36528.1"/>
    </source>
</evidence>
<dbReference type="AlphaFoldDB" id="A0A7T5UIC0"/>
<organism evidence="2 3">
    <name type="scientific">Micavibrio aeruginosavorus</name>
    <dbReference type="NCBI Taxonomy" id="349221"/>
    <lineage>
        <taxon>Bacteria</taxon>
        <taxon>Pseudomonadati</taxon>
        <taxon>Bdellovibrionota</taxon>
        <taxon>Bdellovibrionia</taxon>
        <taxon>Bdellovibrionales</taxon>
        <taxon>Pseudobdellovibrionaceae</taxon>
        <taxon>Micavibrio</taxon>
    </lineage>
</organism>
<accession>A0A7T5UIC0</accession>
<feature type="transmembrane region" description="Helical" evidence="1">
    <location>
        <begin position="92"/>
        <end position="114"/>
    </location>
</feature>
<keyword evidence="1" id="KW-0472">Membrane</keyword>
<sequence length="115" mass="13092">MTSLLYQWIDLLWLPVAMAAVHKGQRLKTAIFMLVSILTLRVQVELMDSINASRGFTGLWSWDAYQRGLLVYGIVFALFLILAYFSSRTQGIVFFAATLTIYILTFCLSMLVMVI</sequence>
<dbReference type="EMBL" id="CP066681">
    <property type="protein sequence ID" value="QQG36528.1"/>
    <property type="molecule type" value="Genomic_DNA"/>
</dbReference>
<dbReference type="Proteomes" id="UP000595362">
    <property type="component" value="Chromosome"/>
</dbReference>
<evidence type="ECO:0000313" key="3">
    <source>
        <dbReference type="Proteomes" id="UP000595362"/>
    </source>
</evidence>
<name>A0A7T5UIC0_9BACT</name>
<keyword evidence="1" id="KW-1133">Transmembrane helix</keyword>